<evidence type="ECO:0000256" key="9">
    <source>
        <dbReference type="ARBA" id="ARBA00054217"/>
    </source>
</evidence>
<dbReference type="GO" id="GO:0005829">
    <property type="term" value="C:cytosol"/>
    <property type="evidence" value="ECO:0007669"/>
    <property type="project" value="Ensembl"/>
</dbReference>
<evidence type="ECO:0000256" key="4">
    <source>
        <dbReference type="ARBA" id="ARBA00023015"/>
    </source>
</evidence>
<keyword evidence="6" id="KW-0010">Activator</keyword>
<keyword evidence="8 12" id="KW-0539">Nucleus</keyword>
<dbReference type="SMART" id="SM00398">
    <property type="entry name" value="HMG"/>
    <property type="match status" value="1"/>
</dbReference>
<comment type="subunit">
    <text evidence="10">Interacts with CTNNB1, competitively inhibiting CTNNB1-TCF7L2/TCF4 interaction.</text>
</comment>
<keyword evidence="2" id="KW-0963">Cytoplasm</keyword>
<reference evidence="15" key="1">
    <citation type="submission" date="2015-11" db="EMBL/GenBank/DDBJ databases">
        <authorList>
            <consortium name="International Coturnix japonica Genome Analysis Consortium"/>
            <person name="Warren W."/>
            <person name="Burt D.W."/>
            <person name="Antin P.B."/>
            <person name="Lanford R."/>
            <person name="Gros J."/>
            <person name="Wilson R.K."/>
        </authorList>
    </citation>
    <scope>NUCLEOTIDE SEQUENCE [LARGE SCALE GENOMIC DNA]</scope>
</reference>
<dbReference type="SUPFAM" id="SSF47095">
    <property type="entry name" value="HMG-box"/>
    <property type="match status" value="1"/>
</dbReference>
<evidence type="ECO:0000256" key="8">
    <source>
        <dbReference type="ARBA" id="ARBA00023242"/>
    </source>
</evidence>
<dbReference type="GO" id="GO:0000978">
    <property type="term" value="F:RNA polymerase II cis-regulatory region sequence-specific DNA binding"/>
    <property type="evidence" value="ECO:0007669"/>
    <property type="project" value="Ensembl"/>
</dbReference>
<feature type="region of interest" description="Disordered" evidence="13">
    <location>
        <begin position="753"/>
        <end position="788"/>
    </location>
</feature>
<dbReference type="AlphaFoldDB" id="A0A8C2TK08"/>
<accession>A0A8C2TK08</accession>
<dbReference type="PROSITE" id="PS50118">
    <property type="entry name" value="HMG_BOX_2"/>
    <property type="match status" value="1"/>
</dbReference>
<keyword evidence="5 12" id="KW-0238">DNA-binding</keyword>
<dbReference type="InterPro" id="IPR052856">
    <property type="entry name" value="SOX30_TF"/>
</dbReference>
<dbReference type="PANTHER" id="PTHR47279:SF1">
    <property type="entry name" value="TRANSCRIPTION FACTOR SOX-30"/>
    <property type="match status" value="1"/>
</dbReference>
<evidence type="ECO:0000313" key="15">
    <source>
        <dbReference type="Ensembl" id="ENSCJPP00005013443.1"/>
    </source>
</evidence>
<dbReference type="Proteomes" id="UP000694412">
    <property type="component" value="Chromosome 13"/>
</dbReference>
<protein>
    <recommendedName>
        <fullName evidence="11">Transcription factor SOX-30</fullName>
    </recommendedName>
</protein>
<dbReference type="GO" id="GO:0005654">
    <property type="term" value="C:nucleoplasm"/>
    <property type="evidence" value="ECO:0007669"/>
    <property type="project" value="Ensembl"/>
</dbReference>
<dbReference type="GeneTree" id="ENSGT00940000161042"/>
<feature type="domain" description="HMG box" evidence="14">
    <location>
        <begin position="377"/>
        <end position="445"/>
    </location>
</feature>
<proteinExistence type="predicted"/>
<comment type="function">
    <text evidence="9">Acts both as a transcriptional activator and a repressor. Binds to the DNA sequence 5'-ACAAT-3' and shows a preference for guanine residues surrounding this core motif. Binds to its own promoter and activates its own transcription. Required to activate the expression of postmeiotic genes involved in spermiogenesis. Binds to the promoter region of CTNNB1 and represses its transcription which leads to inhibition of Wnt signaling. Also inhibits Wnt signaling by binding to the CTNNB1 protein, preventing interaction of CTNNB1 with TCF7L2/TCF4.</text>
</comment>
<dbReference type="GO" id="GO:0001227">
    <property type="term" value="F:DNA-binding transcription repressor activity, RNA polymerase II-specific"/>
    <property type="evidence" value="ECO:0007669"/>
    <property type="project" value="Ensembl"/>
</dbReference>
<keyword evidence="7" id="KW-0804">Transcription</keyword>
<dbReference type="GO" id="GO:0008013">
    <property type="term" value="F:beta-catenin binding"/>
    <property type="evidence" value="ECO:0007669"/>
    <property type="project" value="Ensembl"/>
</dbReference>
<evidence type="ECO:0000256" key="5">
    <source>
        <dbReference type="ARBA" id="ARBA00023125"/>
    </source>
</evidence>
<evidence type="ECO:0000256" key="3">
    <source>
        <dbReference type="ARBA" id="ARBA00022491"/>
    </source>
</evidence>
<evidence type="ECO:0000256" key="6">
    <source>
        <dbReference type="ARBA" id="ARBA00023159"/>
    </source>
</evidence>
<dbReference type="Ensembl" id="ENSCJPT00005019308.1">
    <property type="protein sequence ID" value="ENSCJPP00005013443.1"/>
    <property type="gene ID" value="ENSCJPG00005011336.1"/>
</dbReference>
<evidence type="ECO:0000256" key="7">
    <source>
        <dbReference type="ARBA" id="ARBA00023163"/>
    </source>
</evidence>
<dbReference type="Gene3D" id="1.10.30.10">
    <property type="entry name" value="High mobility group box domain"/>
    <property type="match status" value="1"/>
</dbReference>
<keyword evidence="4" id="KW-0805">Transcription regulation</keyword>
<gene>
    <name evidence="15" type="primary">SOX30</name>
</gene>
<keyword evidence="3" id="KW-0678">Repressor</keyword>
<dbReference type="InterPro" id="IPR036910">
    <property type="entry name" value="HMG_box_dom_sf"/>
</dbReference>
<organism evidence="15 16">
    <name type="scientific">Coturnix japonica</name>
    <name type="common">Japanese quail</name>
    <name type="synonym">Coturnix coturnix japonica</name>
    <dbReference type="NCBI Taxonomy" id="93934"/>
    <lineage>
        <taxon>Eukaryota</taxon>
        <taxon>Metazoa</taxon>
        <taxon>Chordata</taxon>
        <taxon>Craniata</taxon>
        <taxon>Vertebrata</taxon>
        <taxon>Euteleostomi</taxon>
        <taxon>Archelosauria</taxon>
        <taxon>Archosauria</taxon>
        <taxon>Dinosauria</taxon>
        <taxon>Saurischia</taxon>
        <taxon>Theropoda</taxon>
        <taxon>Coelurosauria</taxon>
        <taxon>Aves</taxon>
        <taxon>Neognathae</taxon>
        <taxon>Galloanserae</taxon>
        <taxon>Galliformes</taxon>
        <taxon>Phasianidae</taxon>
        <taxon>Perdicinae</taxon>
        <taxon>Coturnix</taxon>
    </lineage>
</organism>
<dbReference type="GO" id="GO:0001228">
    <property type="term" value="F:DNA-binding transcription activator activity, RNA polymerase II-specific"/>
    <property type="evidence" value="ECO:0007669"/>
    <property type="project" value="Ensembl"/>
</dbReference>
<comment type="subcellular location">
    <subcellularLocation>
        <location evidence="1">Cytoplasm</location>
    </subcellularLocation>
</comment>
<name>A0A8C2TK08_COTJA</name>
<evidence type="ECO:0000256" key="13">
    <source>
        <dbReference type="SAM" id="MobiDB-lite"/>
    </source>
</evidence>
<evidence type="ECO:0000256" key="11">
    <source>
        <dbReference type="ARBA" id="ARBA00070331"/>
    </source>
</evidence>
<evidence type="ECO:0000256" key="1">
    <source>
        <dbReference type="ARBA" id="ARBA00004496"/>
    </source>
</evidence>
<keyword evidence="16" id="KW-1185">Reference proteome</keyword>
<feature type="DNA-binding region" description="HMG box" evidence="12">
    <location>
        <begin position="377"/>
        <end position="445"/>
    </location>
</feature>
<feature type="region of interest" description="Disordered" evidence="13">
    <location>
        <begin position="12"/>
        <end position="46"/>
    </location>
</feature>
<dbReference type="PANTHER" id="PTHR47279">
    <property type="entry name" value="TRANSCRIPTION FACTOR SOX-30"/>
    <property type="match status" value="1"/>
</dbReference>
<dbReference type="CDD" id="cd22033">
    <property type="entry name" value="HMG-box_SoxH_SOX30"/>
    <property type="match status" value="1"/>
</dbReference>
<evidence type="ECO:0000313" key="16">
    <source>
        <dbReference type="Proteomes" id="UP000694412"/>
    </source>
</evidence>
<evidence type="ECO:0000256" key="10">
    <source>
        <dbReference type="ARBA" id="ARBA00063959"/>
    </source>
</evidence>
<dbReference type="GO" id="GO:0120211">
    <property type="term" value="P:proacrosomal vesicle fusion"/>
    <property type="evidence" value="ECO:0007669"/>
    <property type="project" value="Ensembl"/>
</dbReference>
<dbReference type="InterPro" id="IPR009071">
    <property type="entry name" value="HMG_box_dom"/>
</dbReference>
<dbReference type="Pfam" id="PF00505">
    <property type="entry name" value="HMG_box"/>
    <property type="match status" value="1"/>
</dbReference>
<reference evidence="15" key="2">
    <citation type="submission" date="2025-08" db="UniProtKB">
        <authorList>
            <consortium name="Ensembl"/>
        </authorList>
    </citation>
    <scope>IDENTIFICATION</scope>
</reference>
<dbReference type="GO" id="GO:0030178">
    <property type="term" value="P:negative regulation of Wnt signaling pathway"/>
    <property type="evidence" value="ECO:0007669"/>
    <property type="project" value="Ensembl"/>
</dbReference>
<dbReference type="FunFam" id="1.10.30.10:FF:000027">
    <property type="entry name" value="Transcription factor SOX-30"/>
    <property type="match status" value="1"/>
</dbReference>
<dbReference type="GO" id="GO:0031960">
    <property type="term" value="P:response to corticosteroid"/>
    <property type="evidence" value="ECO:0007669"/>
    <property type="project" value="Ensembl"/>
</dbReference>
<dbReference type="GO" id="GO:0010369">
    <property type="term" value="C:chromocenter"/>
    <property type="evidence" value="ECO:0007669"/>
    <property type="project" value="Ensembl"/>
</dbReference>
<evidence type="ECO:0000256" key="2">
    <source>
        <dbReference type="ARBA" id="ARBA00022490"/>
    </source>
</evidence>
<feature type="region of interest" description="Disordered" evidence="13">
    <location>
        <begin position="120"/>
        <end position="159"/>
    </location>
</feature>
<evidence type="ECO:0000256" key="12">
    <source>
        <dbReference type="PROSITE-ProRule" id="PRU00267"/>
    </source>
</evidence>
<evidence type="ECO:0000259" key="14">
    <source>
        <dbReference type="PROSITE" id="PS50118"/>
    </source>
</evidence>
<reference evidence="15" key="3">
    <citation type="submission" date="2025-09" db="UniProtKB">
        <authorList>
            <consortium name="Ensembl"/>
        </authorList>
    </citation>
    <scope>IDENTIFICATION</scope>
</reference>
<sequence>MNIKQCRRELFAGPSLHRTPTLQPRTSHPHRSLLTRHPGEDVSRCPPSPCRASARLILLAARIHHEAAEPLDALGVCGRRSPASAATHGGTAADGGTTATARAEQAALEALVLGEVVKAGSGGEGERGVSGVQRQQRVEAAGAHVQPAGAGGALGSGPQPKGWPLLRAARSPFVLLHAGMRHRPPIGSAAAPYAEHSGEGQRIEPPTGGQRAARLCRARSGAKAICVKEDGEKCGGEEQEDVVVVEIRGGVKEPCAGVKVDVDEDGAAGRASCGPAHISSDGGMAQPKEGLGVLPEDLKIPLVLRPLPPGARIQVQGPLLPKLIQVSKGPVSQVPLKMQSLLEPSVKIETKNVPLTVLPSDSGMPDTPFSKDKTGHVKRPMNAFMVWARIHRPALAKANPNANNAEISVQLGLEWSKLTEEQKQPYYDEARKIKQRHREEFPGWVYQPRPGKRKRYPLAVSAVFSSTTQNIITTNPVAVYPFPSPAFPAAMHNIQKNIGHPVSPSATRLPASSIQRPTPINLFRPASASTTPVAVPTPTLPLRPIIASQHFADPTQREARDVSPGSYCFLKRSTPVVVDLSSRSSSTSTNASDRFSVPNSEFPKEYSGISPYPRGVLLPQVTPLPHSHLCESPPIGQAASLYGVPPQFSFYHPYFVPGPHYFPSSTCPFSRPPFGCGNFSSSVPECLGFYGDGYQKQEMKFSPLDRDCSFRGHPGGILREDSRVFTHLEEVTSQSSHSEEGYISPISQLDAGALENDLPATPPSPSSIQLVNVTDSEDEEEKKVLQEL</sequence>